<evidence type="ECO:0000313" key="2">
    <source>
        <dbReference type="Proteomes" id="UP001595843"/>
    </source>
</evidence>
<accession>A0ABV8JAV8</accession>
<dbReference type="Proteomes" id="UP001595843">
    <property type="component" value="Unassembled WGS sequence"/>
</dbReference>
<evidence type="ECO:0000313" key="1">
    <source>
        <dbReference type="EMBL" id="MFC4075901.1"/>
    </source>
</evidence>
<protein>
    <submittedName>
        <fullName evidence="1">Uncharacterized protein</fullName>
    </submittedName>
</protein>
<proteinExistence type="predicted"/>
<comment type="caution">
    <text evidence="1">The sequence shown here is derived from an EMBL/GenBank/DDBJ whole genome shotgun (WGS) entry which is preliminary data.</text>
</comment>
<sequence>MSFKLTAAAVFVFFLEVWMENDSASYYTEYLQPFFQVKVSLILVVLLGTVLAIYHSELVKAYKEDLADNARLLLSAYDDLKDYKWRARILKALEKFTKNESFVLAAQLYTYSVKQAEGQLQIKINHLDGYVWEKTDLNAMVQTYYSLDLSLYRDFERARKKFVRGEFEELLRFIQKNNHEISTSVEINDRTAIQYALVRLALDLLEDVMDFEFFLDPAKVKKITNHKRTGILRGLLLKGEFYKFLHEGNSEKKGRVYLTKTITIKNTDHVFLLTLSPEILDVEDTEAQMENLVETLIEGMHKAEQITYNEDST</sequence>
<keyword evidence="2" id="KW-1185">Reference proteome</keyword>
<dbReference type="RefSeq" id="WP_380702251.1">
    <property type="nucleotide sequence ID" value="NZ_JBHSAP010000007.1"/>
</dbReference>
<reference evidence="2" key="1">
    <citation type="journal article" date="2019" name="Int. J. Syst. Evol. Microbiol.">
        <title>The Global Catalogue of Microorganisms (GCM) 10K type strain sequencing project: providing services to taxonomists for standard genome sequencing and annotation.</title>
        <authorList>
            <consortium name="The Broad Institute Genomics Platform"/>
            <consortium name="The Broad Institute Genome Sequencing Center for Infectious Disease"/>
            <person name="Wu L."/>
            <person name="Ma J."/>
        </authorList>
    </citation>
    <scope>NUCLEOTIDE SEQUENCE [LARGE SCALE GENOMIC DNA]</scope>
    <source>
        <strain evidence="2">IBRC-M 10813</strain>
    </source>
</reference>
<name>A0ABV8JAV8_9BACL</name>
<dbReference type="EMBL" id="JBHSAP010000007">
    <property type="protein sequence ID" value="MFC4075901.1"/>
    <property type="molecule type" value="Genomic_DNA"/>
</dbReference>
<organism evidence="1 2">
    <name type="scientific">Salinithrix halophila</name>
    <dbReference type="NCBI Taxonomy" id="1485204"/>
    <lineage>
        <taxon>Bacteria</taxon>
        <taxon>Bacillati</taxon>
        <taxon>Bacillota</taxon>
        <taxon>Bacilli</taxon>
        <taxon>Bacillales</taxon>
        <taxon>Thermoactinomycetaceae</taxon>
        <taxon>Salinithrix</taxon>
    </lineage>
</organism>
<gene>
    <name evidence="1" type="ORF">ACFOUO_03670</name>
</gene>